<reference evidence="1 2" key="1">
    <citation type="journal article" date="2010" name="Nature">
        <title>Genome sequence of the palaeopolyploid soybean.</title>
        <authorList>
            <person name="Schmutz J."/>
            <person name="Cannon S.B."/>
            <person name="Schlueter J."/>
            <person name="Ma J."/>
            <person name="Mitros T."/>
            <person name="Nelson W."/>
            <person name="Hyten D.L."/>
            <person name="Song Q."/>
            <person name="Thelen J.J."/>
            <person name="Cheng J."/>
            <person name="Xu D."/>
            <person name="Hellsten U."/>
            <person name="May G.D."/>
            <person name="Yu Y."/>
            <person name="Sakurai T."/>
            <person name="Umezawa T."/>
            <person name="Bhattacharyya M.K."/>
            <person name="Sandhu D."/>
            <person name="Valliyodan B."/>
            <person name="Lindquist E."/>
            <person name="Peto M."/>
            <person name="Grant D."/>
            <person name="Shu S."/>
            <person name="Goodstein D."/>
            <person name="Barry K."/>
            <person name="Futrell-Griggs M."/>
            <person name="Abernathy B."/>
            <person name="Du J."/>
            <person name="Tian Z."/>
            <person name="Zhu L."/>
            <person name="Gill N."/>
            <person name="Joshi T."/>
            <person name="Libault M."/>
            <person name="Sethuraman A."/>
            <person name="Zhang X.-C."/>
            <person name="Shinozaki K."/>
            <person name="Nguyen H.T."/>
            <person name="Wing R.A."/>
            <person name="Cregan P."/>
            <person name="Specht J."/>
            <person name="Grimwood J."/>
            <person name="Rokhsar D."/>
            <person name="Stacey G."/>
            <person name="Shoemaker R.C."/>
            <person name="Jackson S.A."/>
        </authorList>
    </citation>
    <scope>NUCLEOTIDE SEQUENCE [LARGE SCALE GENOMIC DNA]</scope>
    <source>
        <strain evidence="2">cv. Williams 82</strain>
        <tissue evidence="1">Callus</tissue>
    </source>
</reference>
<evidence type="ECO:0000313" key="1">
    <source>
        <dbReference type="EMBL" id="KRH74637.1"/>
    </source>
</evidence>
<gene>
    <name evidence="1" type="ORF">GLYMA_01G033400</name>
</gene>
<accession>A0A0R0L5X1</accession>
<protein>
    <submittedName>
        <fullName evidence="1 2">Uncharacterized protein</fullName>
    </submittedName>
</protein>
<evidence type="ECO:0000313" key="3">
    <source>
        <dbReference type="Proteomes" id="UP000008827"/>
    </source>
</evidence>
<dbReference type="EnsemblPlants" id="KRH74637">
    <property type="protein sequence ID" value="KRH74637"/>
    <property type="gene ID" value="GLYMA_01G033400"/>
</dbReference>
<dbReference type="InParanoid" id="A0A0R0L5X1"/>
<evidence type="ECO:0000313" key="2">
    <source>
        <dbReference type="EnsemblPlants" id="KRH74637"/>
    </source>
</evidence>
<name>A0A0R0L5X1_SOYBN</name>
<dbReference type="AlphaFoldDB" id="A0A0R0L5X1"/>
<keyword evidence="3" id="KW-1185">Reference proteome</keyword>
<dbReference type="EMBL" id="CM000834">
    <property type="protein sequence ID" value="KRH74637.1"/>
    <property type="molecule type" value="Genomic_DNA"/>
</dbReference>
<proteinExistence type="predicted"/>
<reference evidence="2" key="2">
    <citation type="submission" date="2018-02" db="UniProtKB">
        <authorList>
            <consortium name="EnsemblPlants"/>
        </authorList>
    </citation>
    <scope>IDENTIFICATION</scope>
    <source>
        <strain evidence="2">Williams 82</strain>
    </source>
</reference>
<reference evidence="1" key="3">
    <citation type="submission" date="2018-07" db="EMBL/GenBank/DDBJ databases">
        <title>WGS assembly of Glycine max.</title>
        <authorList>
            <person name="Schmutz J."/>
            <person name="Cannon S."/>
            <person name="Schlueter J."/>
            <person name="Ma J."/>
            <person name="Mitros T."/>
            <person name="Nelson W."/>
            <person name="Hyten D."/>
            <person name="Song Q."/>
            <person name="Thelen J."/>
            <person name="Cheng J."/>
            <person name="Xu D."/>
            <person name="Hellsten U."/>
            <person name="May G."/>
            <person name="Yu Y."/>
            <person name="Sakurai T."/>
            <person name="Umezawa T."/>
            <person name="Bhattacharyya M."/>
            <person name="Sandhu D."/>
            <person name="Valliyodan B."/>
            <person name="Lindquist E."/>
            <person name="Peto M."/>
            <person name="Grant D."/>
            <person name="Shu S."/>
            <person name="Goodstein D."/>
            <person name="Barry K."/>
            <person name="Futrell-Griggs M."/>
            <person name="Abernathy B."/>
            <person name="Du J."/>
            <person name="Tian Z."/>
            <person name="Zhu L."/>
            <person name="Gill N."/>
            <person name="Joshi T."/>
            <person name="Libault M."/>
            <person name="Sethuraman A."/>
            <person name="Zhang X."/>
            <person name="Shinozaki K."/>
            <person name="Nguyen H."/>
            <person name="Wing R."/>
            <person name="Cregan P."/>
            <person name="Specht J."/>
            <person name="Grimwood J."/>
            <person name="Rokhsar D."/>
            <person name="Stacey G."/>
            <person name="Shoemaker R."/>
            <person name="Jackson S."/>
        </authorList>
    </citation>
    <scope>NUCLEOTIDE SEQUENCE</scope>
    <source>
        <tissue evidence="1">Callus</tissue>
    </source>
</reference>
<dbReference type="Gramene" id="KRH74637">
    <property type="protein sequence ID" value="KRH74637"/>
    <property type="gene ID" value="GLYMA_01G033400"/>
</dbReference>
<organism evidence="1">
    <name type="scientific">Glycine max</name>
    <name type="common">Soybean</name>
    <name type="synonym">Glycine hispida</name>
    <dbReference type="NCBI Taxonomy" id="3847"/>
    <lineage>
        <taxon>Eukaryota</taxon>
        <taxon>Viridiplantae</taxon>
        <taxon>Streptophyta</taxon>
        <taxon>Embryophyta</taxon>
        <taxon>Tracheophyta</taxon>
        <taxon>Spermatophyta</taxon>
        <taxon>Magnoliopsida</taxon>
        <taxon>eudicotyledons</taxon>
        <taxon>Gunneridae</taxon>
        <taxon>Pentapetalae</taxon>
        <taxon>rosids</taxon>
        <taxon>fabids</taxon>
        <taxon>Fabales</taxon>
        <taxon>Fabaceae</taxon>
        <taxon>Papilionoideae</taxon>
        <taxon>50 kb inversion clade</taxon>
        <taxon>NPAAA clade</taxon>
        <taxon>indigoferoid/millettioid clade</taxon>
        <taxon>Phaseoleae</taxon>
        <taxon>Glycine</taxon>
        <taxon>Glycine subgen. Soja</taxon>
    </lineage>
</organism>
<dbReference type="Proteomes" id="UP000008827">
    <property type="component" value="Chromosome 1"/>
</dbReference>
<sequence length="31" mass="3713">MNFRGAPFIKEFKIQLDLVYTTLMAFSTFWP</sequence>